<dbReference type="InParanoid" id="W2RSF4"/>
<feature type="compositionally biased region" description="Acidic residues" evidence="1">
    <location>
        <begin position="1021"/>
        <end position="1055"/>
    </location>
</feature>
<feature type="domain" description="Peptidase M16 C-terminal" evidence="3">
    <location>
        <begin position="198"/>
        <end position="374"/>
    </location>
</feature>
<accession>W2RSF4</accession>
<evidence type="ECO:0000256" key="1">
    <source>
        <dbReference type="SAM" id="MobiDB-lite"/>
    </source>
</evidence>
<feature type="domain" description="Peptidase M16 N-terminal" evidence="2">
    <location>
        <begin position="58"/>
        <end position="135"/>
    </location>
</feature>
<name>W2RSF4_CYPE1</name>
<dbReference type="GO" id="GO:0046872">
    <property type="term" value="F:metal ion binding"/>
    <property type="evidence" value="ECO:0007669"/>
    <property type="project" value="InterPro"/>
</dbReference>
<dbReference type="RefSeq" id="XP_008719248.1">
    <property type="nucleotide sequence ID" value="XM_008721026.1"/>
</dbReference>
<dbReference type="STRING" id="1220924.W2RSF4"/>
<dbReference type="PANTHER" id="PTHR43016:SF16">
    <property type="entry name" value="METALLOPROTEASE, PUTATIVE (AFU_ORTHOLOGUE AFUA_4G07610)-RELATED"/>
    <property type="match status" value="1"/>
</dbReference>
<dbReference type="SUPFAM" id="SSF63411">
    <property type="entry name" value="LuxS/MPP-like metallohydrolase"/>
    <property type="match status" value="4"/>
</dbReference>
<dbReference type="AlphaFoldDB" id="W2RSF4"/>
<dbReference type="HOGENOM" id="CLU_006065_0_0_1"/>
<evidence type="ECO:0000313" key="4">
    <source>
        <dbReference type="EMBL" id="ETN38659.1"/>
    </source>
</evidence>
<dbReference type="Gene3D" id="3.30.830.10">
    <property type="entry name" value="Metalloenzyme, LuxS/M16 peptidase-like"/>
    <property type="match status" value="4"/>
</dbReference>
<dbReference type="FunCoup" id="W2RSF4">
    <property type="interactions" value="162"/>
</dbReference>
<dbReference type="InterPro" id="IPR007863">
    <property type="entry name" value="Peptidase_M16_C"/>
</dbReference>
<dbReference type="PANTHER" id="PTHR43016">
    <property type="entry name" value="PRESEQUENCE PROTEASE"/>
    <property type="match status" value="1"/>
</dbReference>
<feature type="region of interest" description="Disordered" evidence="1">
    <location>
        <begin position="1013"/>
        <end position="1055"/>
    </location>
</feature>
<dbReference type="FunFam" id="3.30.830.10:FF:000015">
    <property type="entry name" value="Putative zinc metalloprotease"/>
    <property type="match status" value="1"/>
</dbReference>
<dbReference type="Pfam" id="PF05193">
    <property type="entry name" value="Peptidase_M16_C"/>
    <property type="match status" value="1"/>
</dbReference>
<dbReference type="Pfam" id="PF00675">
    <property type="entry name" value="Peptidase_M16"/>
    <property type="match status" value="1"/>
</dbReference>
<gene>
    <name evidence="4" type="ORF">HMPREF1541_06696</name>
</gene>
<proteinExistence type="predicted"/>
<keyword evidence="5" id="KW-1185">Reference proteome</keyword>
<evidence type="ECO:0000259" key="3">
    <source>
        <dbReference type="Pfam" id="PF05193"/>
    </source>
</evidence>
<dbReference type="GeneID" id="19974035"/>
<dbReference type="FunFam" id="3.30.830.10:FF:000031">
    <property type="entry name" value="Putative zinc metalloprotease"/>
    <property type="match status" value="1"/>
</dbReference>
<dbReference type="OrthoDB" id="4953at2759"/>
<dbReference type="FunFam" id="3.30.830.10:FF:000036">
    <property type="entry name" value="Putative zinc metalloprotease"/>
    <property type="match status" value="1"/>
</dbReference>
<evidence type="ECO:0000259" key="2">
    <source>
        <dbReference type="Pfam" id="PF00675"/>
    </source>
</evidence>
<sequence length="1055" mass="118482">MGSIQIDPRFRRIQKFNSTYSPNTVTQYESDRTGMRVVVVDQEGPKLHGFFVLATEIHDDSGAPHTLEHLCFMGSKSYKYKGFLDKLATRAYSNTNAWTATDHTAYTLETAGWAGFAQILPVYLDHLIVPTLTDAGCITEVYHIDGQGNDAGVVYSEMQGVQNAASELMELRGKRLMYPEGVGFRYETGGMMEQLRVLSADRIREFHREMYQPKNLCLLLMGEVDHKELLQILDDFETSVIHDIPPPDKPFSRPWIDSKQATPLTESVVKRVEFPEEDEDFGQIDIKFLGPDIADIVQSGALTVVLLYLCGSPAAVLDNNIVEKEQLASSIYFTVDSRPRTEVDFSMSGVETDVLEDVEKRFHEVLDEAMKKPLDMSFLRDCIDRQIRSTKFNTESQPTHFSDYIIADYLFGKRDGSTLEEMASLDQFERLKSWTEQQWKDFINKYFAKAHYVSLLGVPSAKLSKKLTDDEAARVEKRKKELGPEGLKRKFEELEKAKKENDKEIPPELLAHFRVPSTESIHFVKTSSARAGPALKVGRPDNKYQKIIENDGGEDFPLFINFEHIESNFARIHLMISTENLPVALKPLLAVYFEAFTNLDVQRDGHNVPFDQIVVELERDTVGYTIDSASNLGNVECLRITFQVEISKYSTAIAWINELFWQSIFEDKRLQAINARLLADVPDAKRDGNDMLAAVHIMTHLAPASIGRARSTLVKALYLKRFKWLLKNEPERTASMLEDLRSFLGQFANFRVVVVSDLTKLADPVQAWKPFLSKLDTTQPLAPLGRRIDRLSAAGQNPGALAYVVPMATIDSSFLYAVARGPSTWDDECLPALMVAQAYLNAVEGPLWVAVRGVGLAYGVSTSYDIDSGFVSLDVYRSPDAYKAFEASCKVVQEHIDGTIEFDDLMLEGAISSIVVAMANEQQTLASAAVASFVKEVMRGLPSDYNETLLRKVREVSVDEVKTVMDEVVMPVFKPGKADVMVTCAVGMTEGIQKGLETVGWKPEVHDLTWFQDDYGLKVPDDDDGDDEGDEDEDGDEEDGEADEDASDDFEMVER</sequence>
<evidence type="ECO:0000313" key="5">
    <source>
        <dbReference type="Proteomes" id="UP000030752"/>
    </source>
</evidence>
<dbReference type="EMBL" id="KB822722">
    <property type="protein sequence ID" value="ETN38659.1"/>
    <property type="molecule type" value="Genomic_DNA"/>
</dbReference>
<reference evidence="4 5" key="1">
    <citation type="submission" date="2013-03" db="EMBL/GenBank/DDBJ databases">
        <title>The Genome Sequence of Phialophora europaea CBS 101466.</title>
        <authorList>
            <consortium name="The Broad Institute Genomics Platform"/>
            <person name="Cuomo C."/>
            <person name="de Hoog S."/>
            <person name="Gorbushina A."/>
            <person name="Walker B."/>
            <person name="Young S.K."/>
            <person name="Zeng Q."/>
            <person name="Gargeya S."/>
            <person name="Fitzgerald M."/>
            <person name="Haas B."/>
            <person name="Abouelleil A."/>
            <person name="Allen A.W."/>
            <person name="Alvarado L."/>
            <person name="Arachchi H.M."/>
            <person name="Berlin A.M."/>
            <person name="Chapman S.B."/>
            <person name="Gainer-Dewar J."/>
            <person name="Goldberg J."/>
            <person name="Griggs A."/>
            <person name="Gujja S."/>
            <person name="Hansen M."/>
            <person name="Howarth C."/>
            <person name="Imamovic A."/>
            <person name="Ireland A."/>
            <person name="Larimer J."/>
            <person name="McCowan C."/>
            <person name="Murphy C."/>
            <person name="Pearson M."/>
            <person name="Poon T.W."/>
            <person name="Priest M."/>
            <person name="Roberts A."/>
            <person name="Saif S."/>
            <person name="Shea T."/>
            <person name="Sisk P."/>
            <person name="Sykes S."/>
            <person name="Wortman J."/>
            <person name="Nusbaum C."/>
            <person name="Birren B."/>
        </authorList>
    </citation>
    <scope>NUCLEOTIDE SEQUENCE [LARGE SCALE GENOMIC DNA]</scope>
    <source>
        <strain evidence="4 5">CBS 101466</strain>
    </source>
</reference>
<organism evidence="4 5">
    <name type="scientific">Cyphellophora europaea (strain CBS 101466)</name>
    <name type="common">Phialophora europaea</name>
    <dbReference type="NCBI Taxonomy" id="1220924"/>
    <lineage>
        <taxon>Eukaryota</taxon>
        <taxon>Fungi</taxon>
        <taxon>Dikarya</taxon>
        <taxon>Ascomycota</taxon>
        <taxon>Pezizomycotina</taxon>
        <taxon>Eurotiomycetes</taxon>
        <taxon>Chaetothyriomycetidae</taxon>
        <taxon>Chaetothyriales</taxon>
        <taxon>Cyphellophoraceae</taxon>
        <taxon>Cyphellophora</taxon>
    </lineage>
</organism>
<dbReference type="Proteomes" id="UP000030752">
    <property type="component" value="Unassembled WGS sequence"/>
</dbReference>
<dbReference type="InterPro" id="IPR011249">
    <property type="entry name" value="Metalloenz_LuxS/M16"/>
</dbReference>
<evidence type="ECO:0008006" key="6">
    <source>
        <dbReference type="Google" id="ProtNLM"/>
    </source>
</evidence>
<protein>
    <recommendedName>
        <fullName evidence="6">Peptidase M16 C-terminal domain-containing protein</fullName>
    </recommendedName>
</protein>
<dbReference type="VEuPathDB" id="FungiDB:HMPREF1541_06696"/>
<dbReference type="InterPro" id="IPR011765">
    <property type="entry name" value="Pept_M16_N"/>
</dbReference>
<dbReference type="eggNOG" id="KOG0961">
    <property type="taxonomic scope" value="Eukaryota"/>
</dbReference>